<protein>
    <submittedName>
        <fullName evidence="1">Uncharacterized protein</fullName>
    </submittedName>
</protein>
<dbReference type="Proteomes" id="UP001055879">
    <property type="component" value="Linkage Group LG13"/>
</dbReference>
<sequence>MRMRQTRSPRGEIVEVEGGRIVRSLGRKDRHSKVCTSKGLRDRRVRLAADTAIQFYDVQDRLGYDRPSKAIDWLMKEAKTAIDALDNGRHDHDLLTTILNTSAAFHRTPGERNQHVSIHDQIRGFDNYPLEVIGSRNKRHENPIEELIIPMDFTWNPSYGYGEGFTVVDREPLQSSSRAMIQTFNDEFVDDESFMGFDFQQENRVEEEENCNLVPKNCRFSETSILHYEDQQQS</sequence>
<evidence type="ECO:0000313" key="2">
    <source>
        <dbReference type="Proteomes" id="UP001055879"/>
    </source>
</evidence>
<accession>A0ACB8Y7V0</accession>
<comment type="caution">
    <text evidence="1">The sequence shown here is derived from an EMBL/GenBank/DDBJ whole genome shotgun (WGS) entry which is preliminary data.</text>
</comment>
<reference evidence="2" key="1">
    <citation type="journal article" date="2022" name="Mol. Ecol. Resour.">
        <title>The genomes of chicory, endive, great burdock and yacon provide insights into Asteraceae palaeo-polyploidization history and plant inulin production.</title>
        <authorList>
            <person name="Fan W."/>
            <person name="Wang S."/>
            <person name="Wang H."/>
            <person name="Wang A."/>
            <person name="Jiang F."/>
            <person name="Liu H."/>
            <person name="Zhao H."/>
            <person name="Xu D."/>
            <person name="Zhang Y."/>
        </authorList>
    </citation>
    <scope>NUCLEOTIDE SEQUENCE [LARGE SCALE GENOMIC DNA]</scope>
    <source>
        <strain evidence="2">cv. Niubang</strain>
    </source>
</reference>
<dbReference type="EMBL" id="CM042059">
    <property type="protein sequence ID" value="KAI3680769.1"/>
    <property type="molecule type" value="Genomic_DNA"/>
</dbReference>
<evidence type="ECO:0000313" key="1">
    <source>
        <dbReference type="EMBL" id="KAI3680769.1"/>
    </source>
</evidence>
<keyword evidence="2" id="KW-1185">Reference proteome</keyword>
<name>A0ACB8Y7V0_ARCLA</name>
<organism evidence="1 2">
    <name type="scientific">Arctium lappa</name>
    <name type="common">Greater burdock</name>
    <name type="synonym">Lappa major</name>
    <dbReference type="NCBI Taxonomy" id="4217"/>
    <lineage>
        <taxon>Eukaryota</taxon>
        <taxon>Viridiplantae</taxon>
        <taxon>Streptophyta</taxon>
        <taxon>Embryophyta</taxon>
        <taxon>Tracheophyta</taxon>
        <taxon>Spermatophyta</taxon>
        <taxon>Magnoliopsida</taxon>
        <taxon>eudicotyledons</taxon>
        <taxon>Gunneridae</taxon>
        <taxon>Pentapetalae</taxon>
        <taxon>asterids</taxon>
        <taxon>campanulids</taxon>
        <taxon>Asterales</taxon>
        <taxon>Asteraceae</taxon>
        <taxon>Carduoideae</taxon>
        <taxon>Cardueae</taxon>
        <taxon>Arctiinae</taxon>
        <taxon>Arctium</taxon>
    </lineage>
</organism>
<gene>
    <name evidence="1" type="ORF">L6452_35545</name>
</gene>
<proteinExistence type="predicted"/>
<reference evidence="1 2" key="2">
    <citation type="journal article" date="2022" name="Mol. Ecol. Resour.">
        <title>The genomes of chicory, endive, great burdock and yacon provide insights into Asteraceae paleo-polyploidization history and plant inulin production.</title>
        <authorList>
            <person name="Fan W."/>
            <person name="Wang S."/>
            <person name="Wang H."/>
            <person name="Wang A."/>
            <person name="Jiang F."/>
            <person name="Liu H."/>
            <person name="Zhao H."/>
            <person name="Xu D."/>
            <person name="Zhang Y."/>
        </authorList>
    </citation>
    <scope>NUCLEOTIDE SEQUENCE [LARGE SCALE GENOMIC DNA]</scope>
    <source>
        <strain evidence="2">cv. Niubang</strain>
    </source>
</reference>